<proteinExistence type="predicted"/>
<dbReference type="SUPFAM" id="SSF159270">
    <property type="entry name" value="YmcC-like"/>
    <property type="match status" value="1"/>
</dbReference>
<evidence type="ECO:0000313" key="2">
    <source>
        <dbReference type="EMBL" id="NLS13547.1"/>
    </source>
</evidence>
<protein>
    <submittedName>
        <fullName evidence="2">YjbF family lipoprotein</fullName>
    </submittedName>
</protein>
<comment type="caution">
    <text evidence="2">The sequence shown here is derived from an EMBL/GenBank/DDBJ whole genome shotgun (WGS) entry which is preliminary data.</text>
</comment>
<dbReference type="AlphaFoldDB" id="A0A7X8TS08"/>
<dbReference type="InterPro" id="IPR023373">
    <property type="entry name" value="YmcC_sf"/>
</dbReference>
<dbReference type="Pfam" id="PF11102">
    <property type="entry name" value="YjbF"/>
    <property type="match status" value="1"/>
</dbReference>
<evidence type="ECO:0000256" key="1">
    <source>
        <dbReference type="SAM" id="MobiDB-lite"/>
    </source>
</evidence>
<feature type="region of interest" description="Disordered" evidence="1">
    <location>
        <begin position="234"/>
        <end position="254"/>
    </location>
</feature>
<organism evidence="2 3">
    <name type="scientific">Vibrio agarilyticus</name>
    <dbReference type="NCBI Taxonomy" id="2726741"/>
    <lineage>
        <taxon>Bacteria</taxon>
        <taxon>Pseudomonadati</taxon>
        <taxon>Pseudomonadota</taxon>
        <taxon>Gammaproteobacteria</taxon>
        <taxon>Vibrionales</taxon>
        <taxon>Vibrionaceae</taxon>
        <taxon>Vibrio</taxon>
    </lineage>
</organism>
<name>A0A7X8TS08_9VIBR</name>
<accession>A0A7X8TS08</accession>
<dbReference type="RefSeq" id="WP_168836642.1">
    <property type="nucleotide sequence ID" value="NZ_JABAIK010000010.1"/>
</dbReference>
<dbReference type="InterPro" id="IPR021308">
    <property type="entry name" value="GfcB"/>
</dbReference>
<keyword evidence="3" id="KW-1185">Reference proteome</keyword>
<sequence length="254" mass="28995">MLNVHLFTKFILANLWARTLFARYMFAKSKGLFLLTSLSLLGCSQPSSHLNATLKEAFIGAADVVMSEEQLQQFPYASAYVTVNDGPRAFMVLSHIDETFNGQAPQLKWVSSDYAMIATQNGRIIKTVHLPSHNLIRRIDDSRNNTATYDWQPNNAYDNHANVSLLAISHQSLVLPLWQGEVTYWQERVEFPKLNQHIINHYWVDSDDVVRKTRQQLGPEQDVIEMEFVKPYIAPNNGKTDQNNPFLADSTKPE</sequence>
<dbReference type="Gene3D" id="2.40.360.10">
    <property type="entry name" value="YmcC-like"/>
    <property type="match status" value="1"/>
</dbReference>
<evidence type="ECO:0000313" key="3">
    <source>
        <dbReference type="Proteomes" id="UP000535589"/>
    </source>
</evidence>
<dbReference type="Proteomes" id="UP000535589">
    <property type="component" value="Unassembled WGS sequence"/>
</dbReference>
<keyword evidence="2" id="KW-0449">Lipoprotein</keyword>
<gene>
    <name evidence="2" type="ORF">HGP28_11655</name>
</gene>
<reference evidence="2 3" key="1">
    <citation type="submission" date="2020-04" db="EMBL/GenBank/DDBJ databases">
        <title>Vibrio sp. SM6, a novel species isolated from seawater.</title>
        <authorList>
            <person name="Wang X."/>
        </authorList>
    </citation>
    <scope>NUCLEOTIDE SEQUENCE [LARGE SCALE GENOMIC DNA]</scope>
    <source>
        <strain evidence="2 3">SM6</strain>
    </source>
</reference>
<dbReference type="EMBL" id="JABAIK010000010">
    <property type="protein sequence ID" value="NLS13547.1"/>
    <property type="molecule type" value="Genomic_DNA"/>
</dbReference>